<dbReference type="InterPro" id="IPR001129">
    <property type="entry name" value="Membr-assoc_MAPEG"/>
</dbReference>
<dbReference type="RefSeq" id="WP_219801155.1">
    <property type="nucleotide sequence ID" value="NZ_CP080096.1"/>
</dbReference>
<dbReference type="EMBL" id="CP080096">
    <property type="protein sequence ID" value="QYD71726.1"/>
    <property type="molecule type" value="Genomic_DNA"/>
</dbReference>
<dbReference type="SUPFAM" id="SSF161084">
    <property type="entry name" value="MAPEG domain-like"/>
    <property type="match status" value="1"/>
</dbReference>
<keyword evidence="2" id="KW-0812">Transmembrane</keyword>
<evidence type="ECO:0000313" key="5">
    <source>
        <dbReference type="EMBL" id="QYD71726.1"/>
    </source>
</evidence>
<name>A0ABX8USG6_9BURK</name>
<keyword evidence="3" id="KW-1133">Transmembrane helix</keyword>
<evidence type="ECO:0000256" key="1">
    <source>
        <dbReference type="ARBA" id="ARBA00004370"/>
    </source>
</evidence>
<evidence type="ECO:0000313" key="6">
    <source>
        <dbReference type="Proteomes" id="UP000826462"/>
    </source>
</evidence>
<keyword evidence="4" id="KW-0472">Membrane</keyword>
<accession>A0ABX8USG6</accession>
<evidence type="ECO:0000256" key="2">
    <source>
        <dbReference type="ARBA" id="ARBA00022692"/>
    </source>
</evidence>
<reference evidence="5 6" key="1">
    <citation type="submission" date="2021-07" db="EMBL/GenBank/DDBJ databases">
        <title>Paraburkholderia edwinii protects Aspergillus sp. from phenazines by acting as a toxin sponge.</title>
        <authorList>
            <person name="Dahlstrom K.M."/>
            <person name="Newman D.K."/>
        </authorList>
    </citation>
    <scope>NUCLEOTIDE SEQUENCE [LARGE SCALE GENOMIC DNA]</scope>
    <source>
        <strain evidence="5 6">Pe01</strain>
    </source>
</reference>
<gene>
    <name evidence="5" type="ORF">KZJ38_32610</name>
</gene>
<dbReference type="Pfam" id="PF01124">
    <property type="entry name" value="MAPEG"/>
    <property type="match status" value="1"/>
</dbReference>
<dbReference type="Gene3D" id="1.20.120.550">
    <property type="entry name" value="Membrane associated eicosanoid/glutathione metabolism-like domain"/>
    <property type="match status" value="1"/>
</dbReference>
<dbReference type="InterPro" id="IPR023352">
    <property type="entry name" value="MAPEG-like_dom_sf"/>
</dbReference>
<proteinExistence type="predicted"/>
<keyword evidence="6" id="KW-1185">Reference proteome</keyword>
<organism evidence="5 6">
    <name type="scientific">Paraburkholderia edwinii</name>
    <dbReference type="NCBI Taxonomy" id="2861782"/>
    <lineage>
        <taxon>Bacteria</taxon>
        <taxon>Pseudomonadati</taxon>
        <taxon>Pseudomonadota</taxon>
        <taxon>Betaproteobacteria</taxon>
        <taxon>Burkholderiales</taxon>
        <taxon>Burkholderiaceae</taxon>
        <taxon>Paraburkholderia</taxon>
    </lineage>
</organism>
<protein>
    <submittedName>
        <fullName evidence="5">MAPEG family protein</fullName>
    </submittedName>
</protein>
<evidence type="ECO:0000256" key="4">
    <source>
        <dbReference type="ARBA" id="ARBA00023136"/>
    </source>
</evidence>
<sequence>MHTTILAPAVLLAAWTSVLLWGPSLFALLLAALAGSHPARTTARPARDSTLESGVLKTATWIRYDTARLLDAPVIFYVVSLALEMSQRASDFDSSVAWCYALLRIAYSISWLVPADNPTRRILFFSSAGALQVLMIRCLFDVLA</sequence>
<comment type="subcellular location">
    <subcellularLocation>
        <location evidence="1">Membrane</location>
    </subcellularLocation>
</comment>
<evidence type="ECO:0000256" key="3">
    <source>
        <dbReference type="ARBA" id="ARBA00022989"/>
    </source>
</evidence>
<dbReference type="Proteomes" id="UP000826462">
    <property type="component" value="Chromosome 2"/>
</dbReference>